<name>A0AA88D7L5_FICCA</name>
<feature type="region of interest" description="Disordered" evidence="1">
    <location>
        <begin position="49"/>
        <end position="97"/>
    </location>
</feature>
<dbReference type="AlphaFoldDB" id="A0AA88D7L5"/>
<dbReference type="Proteomes" id="UP001187192">
    <property type="component" value="Unassembled WGS sequence"/>
</dbReference>
<feature type="signal peptide" evidence="2">
    <location>
        <begin position="1"/>
        <end position="26"/>
    </location>
</feature>
<protein>
    <submittedName>
        <fullName evidence="3">Uncharacterized protein</fullName>
    </submittedName>
</protein>
<reference evidence="3" key="1">
    <citation type="submission" date="2023-07" db="EMBL/GenBank/DDBJ databases">
        <title>draft genome sequence of fig (Ficus carica).</title>
        <authorList>
            <person name="Takahashi T."/>
            <person name="Nishimura K."/>
        </authorList>
    </citation>
    <scope>NUCLEOTIDE SEQUENCE</scope>
</reference>
<evidence type="ECO:0000256" key="1">
    <source>
        <dbReference type="SAM" id="MobiDB-lite"/>
    </source>
</evidence>
<proteinExistence type="predicted"/>
<accession>A0AA88D7L5</accession>
<comment type="caution">
    <text evidence="3">The sequence shown here is derived from an EMBL/GenBank/DDBJ whole genome shotgun (WGS) entry which is preliminary data.</text>
</comment>
<evidence type="ECO:0000313" key="3">
    <source>
        <dbReference type="EMBL" id="GMN48938.1"/>
    </source>
</evidence>
<evidence type="ECO:0000313" key="4">
    <source>
        <dbReference type="Proteomes" id="UP001187192"/>
    </source>
</evidence>
<dbReference type="EMBL" id="BTGU01000029">
    <property type="protein sequence ID" value="GMN48938.1"/>
    <property type="molecule type" value="Genomic_DNA"/>
</dbReference>
<keyword evidence="2" id="KW-0732">Signal</keyword>
<organism evidence="3 4">
    <name type="scientific">Ficus carica</name>
    <name type="common">Common fig</name>
    <dbReference type="NCBI Taxonomy" id="3494"/>
    <lineage>
        <taxon>Eukaryota</taxon>
        <taxon>Viridiplantae</taxon>
        <taxon>Streptophyta</taxon>
        <taxon>Embryophyta</taxon>
        <taxon>Tracheophyta</taxon>
        <taxon>Spermatophyta</taxon>
        <taxon>Magnoliopsida</taxon>
        <taxon>eudicotyledons</taxon>
        <taxon>Gunneridae</taxon>
        <taxon>Pentapetalae</taxon>
        <taxon>rosids</taxon>
        <taxon>fabids</taxon>
        <taxon>Rosales</taxon>
        <taxon>Moraceae</taxon>
        <taxon>Ficeae</taxon>
        <taxon>Ficus</taxon>
    </lineage>
</organism>
<sequence>MRRSNIYALLLLTTVLVLINFRLIEAGRVLSEDCQKLIHKDAHRVLLVPLDRGSDPPPAPNPDSPSLADSWADTPPSLRAQTNPHGLRYGVAYNPSP</sequence>
<keyword evidence="4" id="KW-1185">Reference proteome</keyword>
<gene>
    <name evidence="3" type="ORF">TIFTF001_018095</name>
</gene>
<feature type="chain" id="PRO_5041664171" evidence="2">
    <location>
        <begin position="27"/>
        <end position="97"/>
    </location>
</feature>
<evidence type="ECO:0000256" key="2">
    <source>
        <dbReference type="SAM" id="SignalP"/>
    </source>
</evidence>
<dbReference type="Gramene" id="FCD_00000554-RA">
    <property type="protein sequence ID" value="FCD_00000554-RA:cds"/>
    <property type="gene ID" value="FCD_00000554"/>
</dbReference>